<sequence length="194" mass="21887">MAAAEQWCQHSADMLHLHCLTSFATQRLFYPILRLLSYNTCPIGATSLLSIVPVPKCQAYAFAFPRRLGLSSPFHTWSEHSMRPITPGAWWRLLTGSCQTKGSLRVWPFTFTEGSSDPGVGVPSRVCCDRKFVGASVSDFFFYTVGYWLNAQLNRPPPLRKLGFLPEADLTELKEAILCSKIRRPHCITLQLKH</sequence>
<dbReference type="Proteomes" id="UP000762676">
    <property type="component" value="Unassembled WGS sequence"/>
</dbReference>
<accession>A0AAV4JH48</accession>
<evidence type="ECO:0008006" key="3">
    <source>
        <dbReference type="Google" id="ProtNLM"/>
    </source>
</evidence>
<name>A0AAV4JH48_9GAST</name>
<evidence type="ECO:0000313" key="1">
    <source>
        <dbReference type="EMBL" id="GFS19911.1"/>
    </source>
</evidence>
<evidence type="ECO:0000313" key="2">
    <source>
        <dbReference type="Proteomes" id="UP000762676"/>
    </source>
</evidence>
<reference evidence="1 2" key="1">
    <citation type="journal article" date="2021" name="Elife">
        <title>Chloroplast acquisition without the gene transfer in kleptoplastic sea slugs, Plakobranchus ocellatus.</title>
        <authorList>
            <person name="Maeda T."/>
            <person name="Takahashi S."/>
            <person name="Yoshida T."/>
            <person name="Shimamura S."/>
            <person name="Takaki Y."/>
            <person name="Nagai Y."/>
            <person name="Toyoda A."/>
            <person name="Suzuki Y."/>
            <person name="Arimoto A."/>
            <person name="Ishii H."/>
            <person name="Satoh N."/>
            <person name="Nishiyama T."/>
            <person name="Hasebe M."/>
            <person name="Maruyama T."/>
            <person name="Minagawa J."/>
            <person name="Obokata J."/>
            <person name="Shigenobu S."/>
        </authorList>
    </citation>
    <scope>NUCLEOTIDE SEQUENCE [LARGE SCALE GENOMIC DNA]</scope>
</reference>
<proteinExistence type="predicted"/>
<dbReference type="EMBL" id="BMAT01003090">
    <property type="protein sequence ID" value="GFS19911.1"/>
    <property type="molecule type" value="Genomic_DNA"/>
</dbReference>
<gene>
    <name evidence="1" type="ORF">ElyMa_001556700</name>
</gene>
<protein>
    <recommendedName>
        <fullName evidence="3">SOCS box domain-containing protein</fullName>
    </recommendedName>
</protein>
<dbReference type="AlphaFoldDB" id="A0AAV4JH48"/>
<organism evidence="1 2">
    <name type="scientific">Elysia marginata</name>
    <dbReference type="NCBI Taxonomy" id="1093978"/>
    <lineage>
        <taxon>Eukaryota</taxon>
        <taxon>Metazoa</taxon>
        <taxon>Spiralia</taxon>
        <taxon>Lophotrochozoa</taxon>
        <taxon>Mollusca</taxon>
        <taxon>Gastropoda</taxon>
        <taxon>Heterobranchia</taxon>
        <taxon>Euthyneura</taxon>
        <taxon>Panpulmonata</taxon>
        <taxon>Sacoglossa</taxon>
        <taxon>Placobranchoidea</taxon>
        <taxon>Plakobranchidae</taxon>
        <taxon>Elysia</taxon>
    </lineage>
</organism>
<comment type="caution">
    <text evidence="1">The sequence shown here is derived from an EMBL/GenBank/DDBJ whole genome shotgun (WGS) entry which is preliminary data.</text>
</comment>
<keyword evidence="2" id="KW-1185">Reference proteome</keyword>